<dbReference type="Pfam" id="PF13564">
    <property type="entry name" value="DoxX_2"/>
    <property type="match status" value="1"/>
</dbReference>
<accession>A0A3B0SP45</accession>
<evidence type="ECO:0000256" key="5">
    <source>
        <dbReference type="SAM" id="Phobius"/>
    </source>
</evidence>
<dbReference type="InterPro" id="IPR032808">
    <property type="entry name" value="DoxX"/>
</dbReference>
<evidence type="ECO:0000256" key="1">
    <source>
        <dbReference type="ARBA" id="ARBA00004141"/>
    </source>
</evidence>
<keyword evidence="4 5" id="KW-0472">Membrane</keyword>
<reference evidence="6" key="1">
    <citation type="submission" date="2018-06" db="EMBL/GenBank/DDBJ databases">
        <authorList>
            <person name="Zhirakovskaya E."/>
        </authorList>
    </citation>
    <scope>NUCLEOTIDE SEQUENCE</scope>
</reference>
<keyword evidence="2 5" id="KW-0812">Transmembrane</keyword>
<keyword evidence="3 5" id="KW-1133">Transmembrane helix</keyword>
<dbReference type="EMBL" id="UOEK01000390">
    <property type="protein sequence ID" value="VAW07238.1"/>
    <property type="molecule type" value="Genomic_DNA"/>
</dbReference>
<protein>
    <recommendedName>
        <fullName evidence="7">DoxX family protein</fullName>
    </recommendedName>
</protein>
<feature type="transmembrane region" description="Helical" evidence="5">
    <location>
        <begin position="46"/>
        <end position="64"/>
    </location>
</feature>
<evidence type="ECO:0000256" key="4">
    <source>
        <dbReference type="ARBA" id="ARBA00023136"/>
    </source>
</evidence>
<gene>
    <name evidence="6" type="ORF">MNBD_ACTINO02-2848</name>
</gene>
<organism evidence="6">
    <name type="scientific">hydrothermal vent metagenome</name>
    <dbReference type="NCBI Taxonomy" id="652676"/>
    <lineage>
        <taxon>unclassified sequences</taxon>
        <taxon>metagenomes</taxon>
        <taxon>ecological metagenomes</taxon>
    </lineage>
</organism>
<evidence type="ECO:0008006" key="7">
    <source>
        <dbReference type="Google" id="ProtNLM"/>
    </source>
</evidence>
<feature type="transmembrane region" description="Helical" evidence="5">
    <location>
        <begin position="102"/>
        <end position="120"/>
    </location>
</feature>
<evidence type="ECO:0000256" key="2">
    <source>
        <dbReference type="ARBA" id="ARBA00022692"/>
    </source>
</evidence>
<evidence type="ECO:0000256" key="3">
    <source>
        <dbReference type="ARBA" id="ARBA00022989"/>
    </source>
</evidence>
<proteinExistence type="predicted"/>
<feature type="transmembrane region" description="Helical" evidence="5">
    <location>
        <begin position="6"/>
        <end position="25"/>
    </location>
</feature>
<name>A0A3B0SP45_9ZZZZ</name>
<evidence type="ECO:0000313" key="6">
    <source>
        <dbReference type="EMBL" id="VAW07238.1"/>
    </source>
</evidence>
<dbReference type="AlphaFoldDB" id="A0A3B0SP45"/>
<feature type="transmembrane region" description="Helical" evidence="5">
    <location>
        <begin position="70"/>
        <end position="90"/>
    </location>
</feature>
<sequence length="124" mass="13301">MNVALWIAQGLLAAVFLMTGMMKLVKGKDGLKTDPRMLWVNDVPESRVRVAGVTATLGAIGLILPWALDILPVLTPLAAIGLVAQMALAMQLHMKRKETQTVVMNAMFAALALFVAFGRLSDLG</sequence>
<comment type="subcellular location">
    <subcellularLocation>
        <location evidence="1">Membrane</location>
        <topology evidence="1">Multi-pass membrane protein</topology>
    </subcellularLocation>
</comment>
<dbReference type="GO" id="GO:0016020">
    <property type="term" value="C:membrane"/>
    <property type="evidence" value="ECO:0007669"/>
    <property type="project" value="UniProtKB-SubCell"/>
</dbReference>